<accession>A0A4Q5KKH0</accession>
<evidence type="ECO:0000313" key="1">
    <source>
        <dbReference type="EMBL" id="RYU46797.1"/>
    </source>
</evidence>
<dbReference type="RefSeq" id="WP_130049463.1">
    <property type="nucleotide sequence ID" value="NZ_SEZK01000082.1"/>
</dbReference>
<evidence type="ECO:0000313" key="2">
    <source>
        <dbReference type="EMBL" id="RYU59570.1"/>
    </source>
</evidence>
<name>A0A4Q5KKH0_9GAMM</name>
<proteinExistence type="predicted"/>
<gene>
    <name evidence="2" type="ORF">ERW53_19955</name>
    <name evidence="1" type="ORF">ERW57_19030</name>
</gene>
<dbReference type="EMBL" id="SEZN01000065">
    <property type="protein sequence ID" value="RYU59570.1"/>
    <property type="molecule type" value="Genomic_DNA"/>
</dbReference>
<dbReference type="AlphaFoldDB" id="A0A4Q5KKH0"/>
<sequence length="341" mass="38900">MEAKFTFYNIEKCGYYTFGSTDPIFSGVTDVFAKLALWGADGRELENTTTYEHDRDNEIMRTFYVDSATCPVTNDIFLTLWNEVENDNGKIYGMAPNKKPGNTEILETGFDGLAIPGFPSYFWFSPENNVFASIKFDHSTSGKKNLELYMNGFLSNKSPYRVFNEEDVVIGYSQDGKYAKGCDKNHPRFLAKKRKNNKLEAELLANLSNIRKFVKKESLLYSTPDDRQLIERVFSRLLDNPPAFSKSKDIMHEVAFEPSAGQLKKIISNFYDNEDETLKNAGFIYNTGKRVMLKGINVSFKFNLDVTKFEAHVINVEALLKAVRLSRVELLAEMENPISTQ</sequence>
<evidence type="ECO:0000313" key="3">
    <source>
        <dbReference type="Proteomes" id="UP000294063"/>
    </source>
</evidence>
<dbReference type="EMBL" id="SEZK01000082">
    <property type="protein sequence ID" value="RYU46797.1"/>
    <property type="molecule type" value="Genomic_DNA"/>
</dbReference>
<dbReference type="Proteomes" id="UP000294063">
    <property type="component" value="Unassembled WGS sequence"/>
</dbReference>
<dbReference type="Proteomes" id="UP000294166">
    <property type="component" value="Unassembled WGS sequence"/>
</dbReference>
<keyword evidence="4" id="KW-1185">Reference proteome</keyword>
<reference evidence="3 4" key="1">
    <citation type="submission" date="2019-02" db="EMBL/GenBank/DDBJ databases">
        <title>Genome sequences of Aliivibrio finisterrensis strains from farmed Atlantic salmon.</title>
        <authorList>
            <person name="Bowman J.P."/>
        </authorList>
    </citation>
    <scope>NUCLEOTIDE SEQUENCE [LARGE SCALE GENOMIC DNA]</scope>
    <source>
        <strain evidence="2 4">A21</strain>
        <strain evidence="1 3">A46</strain>
    </source>
</reference>
<protein>
    <submittedName>
        <fullName evidence="1">Uncharacterized protein</fullName>
    </submittedName>
</protein>
<comment type="caution">
    <text evidence="1">The sequence shown here is derived from an EMBL/GenBank/DDBJ whole genome shotgun (WGS) entry which is preliminary data.</text>
</comment>
<organism evidence="1 3">
    <name type="scientific">Aliivibrio finisterrensis</name>
    <dbReference type="NCBI Taxonomy" id="511998"/>
    <lineage>
        <taxon>Bacteria</taxon>
        <taxon>Pseudomonadati</taxon>
        <taxon>Pseudomonadota</taxon>
        <taxon>Gammaproteobacteria</taxon>
        <taxon>Vibrionales</taxon>
        <taxon>Vibrionaceae</taxon>
        <taxon>Aliivibrio</taxon>
    </lineage>
</organism>
<evidence type="ECO:0000313" key="4">
    <source>
        <dbReference type="Proteomes" id="UP000294166"/>
    </source>
</evidence>